<dbReference type="AlphaFoldDB" id="A0A4S4LN48"/>
<feature type="transmembrane region" description="Helical" evidence="1">
    <location>
        <begin position="91"/>
        <end position="112"/>
    </location>
</feature>
<feature type="transmembrane region" description="Helical" evidence="1">
    <location>
        <begin position="124"/>
        <end position="147"/>
    </location>
</feature>
<accession>A0A4S4LN48</accession>
<organism evidence="3 4">
    <name type="scientific">Bondarzewia mesenterica</name>
    <dbReference type="NCBI Taxonomy" id="1095465"/>
    <lineage>
        <taxon>Eukaryota</taxon>
        <taxon>Fungi</taxon>
        <taxon>Dikarya</taxon>
        <taxon>Basidiomycota</taxon>
        <taxon>Agaricomycotina</taxon>
        <taxon>Agaricomycetes</taxon>
        <taxon>Russulales</taxon>
        <taxon>Bondarzewiaceae</taxon>
        <taxon>Bondarzewia</taxon>
    </lineage>
</organism>
<name>A0A4S4LN48_9AGAM</name>
<feature type="transmembrane region" description="Helical" evidence="1">
    <location>
        <begin position="264"/>
        <end position="285"/>
    </location>
</feature>
<protein>
    <recommendedName>
        <fullName evidence="2">DUF6533 domain-containing protein</fullName>
    </recommendedName>
</protein>
<evidence type="ECO:0000256" key="1">
    <source>
        <dbReference type="SAM" id="Phobius"/>
    </source>
</evidence>
<dbReference type="InterPro" id="IPR045340">
    <property type="entry name" value="DUF6533"/>
</dbReference>
<evidence type="ECO:0000259" key="2">
    <source>
        <dbReference type="Pfam" id="PF20151"/>
    </source>
</evidence>
<dbReference type="Proteomes" id="UP000310158">
    <property type="component" value="Unassembled WGS sequence"/>
</dbReference>
<feature type="domain" description="DUF6533" evidence="2">
    <location>
        <begin position="24"/>
        <end position="68"/>
    </location>
</feature>
<dbReference type="EMBL" id="SGPL01000336">
    <property type="protein sequence ID" value="THH13664.1"/>
    <property type="molecule type" value="Genomic_DNA"/>
</dbReference>
<evidence type="ECO:0000313" key="3">
    <source>
        <dbReference type="EMBL" id="THH13664.1"/>
    </source>
</evidence>
<feature type="transmembrane region" description="Helical" evidence="1">
    <location>
        <begin position="237"/>
        <end position="258"/>
    </location>
</feature>
<evidence type="ECO:0000313" key="4">
    <source>
        <dbReference type="Proteomes" id="UP000310158"/>
    </source>
</evidence>
<keyword evidence="4" id="KW-1185">Reference proteome</keyword>
<dbReference type="OrthoDB" id="3350812at2759"/>
<keyword evidence="1" id="KW-1133">Transmembrane helix</keyword>
<keyword evidence="1" id="KW-0472">Membrane</keyword>
<dbReference type="Pfam" id="PF20151">
    <property type="entry name" value="DUF6533"/>
    <property type="match status" value="1"/>
</dbReference>
<sequence>MDSQLKAELGRLLQTRKHMNMNTYLDVCAFTILVYDYTLTFEYEVKYMWNSKCSLIKVLFFATRYPAFMDMSLVLYHQFGHNLSADLCSQLYQATGWMFIGGVAIAMVIIMLRTWAIWGRMKTIGCGLVSLFIITLAPACTLLARFIKSLSFIPISTLGSLTDGRGCLVTRADETILGGYICLTVFDTVIVLLTIIKVIRLRKRRKASSSTTFKTDRHVVHSKTLSTLVVTMYRDGLLYYVVLLGTFFTSVPVAIVLIEGKVLSVVSVVILLAVSIEFVILLMALQRVTYSVLSARILLHIRKVASVNEWQSSLGSMTKLVIRRPEEMATETGALELSRVGVGVQLSDMEGRL</sequence>
<reference evidence="3 4" key="1">
    <citation type="submission" date="2019-02" db="EMBL/GenBank/DDBJ databases">
        <title>Genome sequencing of the rare red list fungi Bondarzewia mesenterica.</title>
        <authorList>
            <person name="Buettner E."/>
            <person name="Kellner H."/>
        </authorList>
    </citation>
    <scope>NUCLEOTIDE SEQUENCE [LARGE SCALE GENOMIC DNA]</scope>
    <source>
        <strain evidence="3 4">DSM 108281</strain>
    </source>
</reference>
<feature type="transmembrane region" description="Helical" evidence="1">
    <location>
        <begin position="177"/>
        <end position="199"/>
    </location>
</feature>
<proteinExistence type="predicted"/>
<comment type="caution">
    <text evidence="3">The sequence shown here is derived from an EMBL/GenBank/DDBJ whole genome shotgun (WGS) entry which is preliminary data.</text>
</comment>
<gene>
    <name evidence="3" type="ORF">EW146_g6583</name>
</gene>
<feature type="transmembrane region" description="Helical" evidence="1">
    <location>
        <begin position="21"/>
        <end position="39"/>
    </location>
</feature>
<keyword evidence="1" id="KW-0812">Transmembrane</keyword>